<keyword evidence="3" id="KW-1185">Reference proteome</keyword>
<name>A0A1M6UIR4_9FLAO</name>
<feature type="chain" id="PRO_5012206732" description="Peptidase S74 domain-containing protein" evidence="1">
    <location>
        <begin position="21"/>
        <end position="386"/>
    </location>
</feature>
<dbReference type="OrthoDB" id="9808753at2"/>
<dbReference type="RefSeq" id="WP_073246859.1">
    <property type="nucleotide sequence ID" value="NZ_FQZX01000003.1"/>
</dbReference>
<accession>A0A1M6UIR4</accession>
<proteinExistence type="predicted"/>
<dbReference type="Proteomes" id="UP000184314">
    <property type="component" value="Unassembled WGS sequence"/>
</dbReference>
<protein>
    <recommendedName>
        <fullName evidence="4">Peptidase S74 domain-containing protein</fullName>
    </recommendedName>
</protein>
<reference evidence="3" key="1">
    <citation type="submission" date="2016-11" db="EMBL/GenBank/DDBJ databases">
        <authorList>
            <person name="Varghese N."/>
            <person name="Submissions S."/>
        </authorList>
    </citation>
    <scope>NUCLEOTIDE SEQUENCE [LARGE SCALE GENOMIC DNA]</scope>
    <source>
        <strain evidence="3">DSM 16478</strain>
    </source>
</reference>
<evidence type="ECO:0000256" key="1">
    <source>
        <dbReference type="SAM" id="SignalP"/>
    </source>
</evidence>
<gene>
    <name evidence="2" type="ORF">SAMN04488007_3659</name>
</gene>
<sequence length="386" mass="42966">MKNKLLFIVITVLCYGSIYAQNLIQTDEWVAGTSGRTDSFQNQGTDSQNSRINMVGPYGDNTVVWQALADGSSSFNGGFSANGVIMDTDKAYRISFWIQSQGDMNCTNYTGFTPYDTSGNLIQPFETENGNLVSWPYHSSFNVPNNKWFLVIGHIRPNANPDLGISGVFDPLEGTSTSLPSPTFETTDFIFPSNYAQISTRIRAFMWSCGAGETMSIAMPRVEEINGQELSLASLLYGEEDGDGTDPVNPSSSVWTTDGQNINYSLGNVGIGTEALVDFKLAIDGNVRAREIKVDTEVWPDYVFTKNYKLPTLAEVQKHIDKNGHLINIPSAKEIEVNGLELGEMNRLLLEKIEELTLYLIEQEKRIQKLEELKHKRVIINNLLND</sequence>
<evidence type="ECO:0008006" key="4">
    <source>
        <dbReference type="Google" id="ProtNLM"/>
    </source>
</evidence>
<organism evidence="2 3">
    <name type="scientific">Maribacter aquivivus</name>
    <dbReference type="NCBI Taxonomy" id="228958"/>
    <lineage>
        <taxon>Bacteria</taxon>
        <taxon>Pseudomonadati</taxon>
        <taxon>Bacteroidota</taxon>
        <taxon>Flavobacteriia</taxon>
        <taxon>Flavobacteriales</taxon>
        <taxon>Flavobacteriaceae</taxon>
        <taxon>Maribacter</taxon>
    </lineage>
</organism>
<keyword evidence="1" id="KW-0732">Signal</keyword>
<feature type="signal peptide" evidence="1">
    <location>
        <begin position="1"/>
        <end position="20"/>
    </location>
</feature>
<evidence type="ECO:0000313" key="3">
    <source>
        <dbReference type="Proteomes" id="UP000184314"/>
    </source>
</evidence>
<dbReference type="AlphaFoldDB" id="A0A1M6UIR4"/>
<dbReference type="EMBL" id="FQZX01000003">
    <property type="protein sequence ID" value="SHK69040.1"/>
    <property type="molecule type" value="Genomic_DNA"/>
</dbReference>
<evidence type="ECO:0000313" key="2">
    <source>
        <dbReference type="EMBL" id="SHK69040.1"/>
    </source>
</evidence>
<dbReference type="STRING" id="228958.SAMN04488007_3659"/>